<dbReference type="PANTHER" id="PTHR43056">
    <property type="entry name" value="PEPTIDASE S9 PROLYL OLIGOPEPTIDASE"/>
    <property type="match status" value="1"/>
</dbReference>
<feature type="domain" description="Peptidase S9 prolyl oligopeptidase catalytic" evidence="1">
    <location>
        <begin position="445"/>
        <end position="658"/>
    </location>
</feature>
<evidence type="ECO:0000313" key="3">
    <source>
        <dbReference type="Proteomes" id="UP000613580"/>
    </source>
</evidence>
<organism evidence="2 3">
    <name type="scientific">Mycena chlorophos</name>
    <name type="common">Agaric fungus</name>
    <name type="synonym">Agaricus chlorophos</name>
    <dbReference type="NCBI Taxonomy" id="658473"/>
    <lineage>
        <taxon>Eukaryota</taxon>
        <taxon>Fungi</taxon>
        <taxon>Dikarya</taxon>
        <taxon>Basidiomycota</taxon>
        <taxon>Agaricomycotina</taxon>
        <taxon>Agaricomycetes</taxon>
        <taxon>Agaricomycetidae</taxon>
        <taxon>Agaricales</taxon>
        <taxon>Marasmiineae</taxon>
        <taxon>Mycenaceae</taxon>
        <taxon>Mycena</taxon>
    </lineage>
</organism>
<dbReference type="InterPro" id="IPR011042">
    <property type="entry name" value="6-blade_b-propeller_TolB-like"/>
</dbReference>
<dbReference type="OrthoDB" id="43744at2759"/>
<dbReference type="Pfam" id="PF00326">
    <property type="entry name" value="Peptidase_S9"/>
    <property type="match status" value="1"/>
</dbReference>
<dbReference type="Gene3D" id="2.120.10.30">
    <property type="entry name" value="TolB, C-terminal domain"/>
    <property type="match status" value="1"/>
</dbReference>
<dbReference type="EMBL" id="JACAZE010000021">
    <property type="protein sequence ID" value="KAF7293201.1"/>
    <property type="molecule type" value="Genomic_DNA"/>
</dbReference>
<sequence>MSNKTNAPYGTWQSPLSVEDLTSHDNVAAFVDLLVDSKTSSVYHIEKRPAERGRNTLVETATGKDLTSGDWDVRSSVNGYGGAPAIVHDGVVYFSHAPDGRVYKVASSLECVPEPITPENPNYRFANFDVWPLDPALLICAMEDSTGTKSPLEVVNKLCVLNSRTKVIFPLESDASFYAAPVFSPDGKHLAWIEWDLPDMPWHGSELWIADVVPTDDSESLSFQNPRLVAGEHGKISVAYPSWLSAEVLLFTSDESGYENPWMFDCAASESQARSVLAEPIAESFGYGQPPRLGYSPYAIADPPTVVFTAVRDGRSVFYVVSTSNGSAEPISCPFAEVHAVRALRPNQFVFIGTKVDQGPALIECTLSPEPFFENLQPSSSSSATLAAEYISLPQPMSLHGKDPDEPVHVVYYPPTNPQYTTPEDERPPCILNVHGGPVGFSPQSYSSIKQFFTTRGWAWLDVNFGGSSGYGRAYRSRLFKNWGILDVDDCVLATRTLSAAPHSLIDPKRTVIRGASGGGFAVFAALSFRAAATDGLFAAGTSLYGISDLRLLLKDTHKYESRYLSLLVGDEDDAGLFESRSAVHHADKITVPLLVLQGEADKAVPKAQADVIVESIRKRGGVVEYKLYEGEGHGWKRKDTIEDSILREWRFYNRVLGIQAESLP</sequence>
<keyword evidence="3" id="KW-1185">Reference proteome</keyword>
<dbReference type="PANTHER" id="PTHR43056:SF5">
    <property type="entry name" value="PEPTIDASE S9 PROLYL OLIGOPEPTIDASE CATALYTIC DOMAIN-CONTAINING PROTEIN"/>
    <property type="match status" value="1"/>
</dbReference>
<dbReference type="SUPFAM" id="SSF53474">
    <property type="entry name" value="alpha/beta-Hydrolases"/>
    <property type="match status" value="1"/>
</dbReference>
<dbReference type="GO" id="GO:0006508">
    <property type="term" value="P:proteolysis"/>
    <property type="evidence" value="ECO:0007669"/>
    <property type="project" value="InterPro"/>
</dbReference>
<reference evidence="2" key="1">
    <citation type="submission" date="2020-05" db="EMBL/GenBank/DDBJ databases">
        <title>Mycena genomes resolve the evolution of fungal bioluminescence.</title>
        <authorList>
            <person name="Tsai I.J."/>
        </authorList>
    </citation>
    <scope>NUCLEOTIDE SEQUENCE</scope>
    <source>
        <strain evidence="2">110903Hualien_Pintung</strain>
    </source>
</reference>
<dbReference type="Gene3D" id="3.40.50.1820">
    <property type="entry name" value="alpha/beta hydrolase"/>
    <property type="match status" value="1"/>
</dbReference>
<proteinExistence type="predicted"/>
<dbReference type="Proteomes" id="UP000613580">
    <property type="component" value="Unassembled WGS sequence"/>
</dbReference>
<dbReference type="InterPro" id="IPR029058">
    <property type="entry name" value="AB_hydrolase_fold"/>
</dbReference>
<protein>
    <submittedName>
        <fullName evidence="2">Peptidase-S9 domain-containing protein</fullName>
    </submittedName>
</protein>
<dbReference type="InterPro" id="IPR001375">
    <property type="entry name" value="Peptidase_S9_cat"/>
</dbReference>
<dbReference type="GO" id="GO:0008236">
    <property type="term" value="F:serine-type peptidase activity"/>
    <property type="evidence" value="ECO:0007669"/>
    <property type="project" value="InterPro"/>
</dbReference>
<evidence type="ECO:0000259" key="1">
    <source>
        <dbReference type="Pfam" id="PF00326"/>
    </source>
</evidence>
<gene>
    <name evidence="2" type="ORF">HMN09_01198200</name>
</gene>
<dbReference type="AlphaFoldDB" id="A0A8H6S6X0"/>
<dbReference type="InterPro" id="IPR050585">
    <property type="entry name" value="Xaa-Pro_dipeptidyl-ppase/CocE"/>
</dbReference>
<name>A0A8H6S6X0_MYCCL</name>
<evidence type="ECO:0000313" key="2">
    <source>
        <dbReference type="EMBL" id="KAF7293201.1"/>
    </source>
</evidence>
<comment type="caution">
    <text evidence="2">The sequence shown here is derived from an EMBL/GenBank/DDBJ whole genome shotgun (WGS) entry which is preliminary data.</text>
</comment>
<accession>A0A8H6S6X0</accession>
<dbReference type="SUPFAM" id="SSF82171">
    <property type="entry name" value="DPP6 N-terminal domain-like"/>
    <property type="match status" value="1"/>
</dbReference>